<keyword evidence="4" id="KW-0410">Iron transport</keyword>
<evidence type="ECO:0000256" key="3">
    <source>
        <dbReference type="ARBA" id="ARBA00022452"/>
    </source>
</evidence>
<evidence type="ECO:0000256" key="2">
    <source>
        <dbReference type="ARBA" id="ARBA00022448"/>
    </source>
</evidence>
<evidence type="ECO:0000256" key="12">
    <source>
        <dbReference type="RuleBase" id="RU003357"/>
    </source>
</evidence>
<evidence type="ECO:0000256" key="10">
    <source>
        <dbReference type="ARBA" id="ARBA00023237"/>
    </source>
</evidence>
<feature type="domain" description="TonB-dependent receptor-like beta-barrel" evidence="13">
    <location>
        <begin position="284"/>
        <end position="779"/>
    </location>
</feature>
<comment type="subcellular location">
    <subcellularLocation>
        <location evidence="1 11">Cell outer membrane</location>
        <topology evidence="1 11">Multi-pass membrane protein</topology>
    </subcellularLocation>
</comment>
<evidence type="ECO:0000256" key="9">
    <source>
        <dbReference type="ARBA" id="ARBA00023136"/>
    </source>
</evidence>
<evidence type="ECO:0000256" key="8">
    <source>
        <dbReference type="ARBA" id="ARBA00023077"/>
    </source>
</evidence>
<keyword evidence="7" id="KW-0406">Ion transport</keyword>
<dbReference type="InterPro" id="IPR036942">
    <property type="entry name" value="Beta-barrel_TonB_sf"/>
</dbReference>
<sequence>MVITASKRETKLLKTPLAVTALTQESLDKQGIQDIRGMATSVPNLQMGSNGDSSTAISMRGVTSTDTTEVAEAAVSIHQDGFYSPRPQGALALMYDVERVEVLRGPQGTLFGMNSPGGVINVIPAKPKFSTYFGHVDAGLGSYNGREVRAMYNFGFSDTFAVRATYTASKHDGYGTQVQDFTDIASPANGIEKDGIPDVDQRYNKPVAAKDWYNNDNEWAGRLIARWRPNDRFEMTATVSRFADNGAGDSDYQDCKSAEGTPAACDHELRYLKINVPGYVRMTLDDYQLKTAYNINDSMVLEYRVGFEDERRHQLHDDDGGFYPPAEWSSIGAPQTAEQAATLSYPVSDNSSDTQGSNYRSVTHEIQLKSNGDHRLNYVLGAFYLYEHKQILYSQDFIENKSYDAESGSLIDGLPYGVVYDQRDRTTESKAVFGQFDYKMTDTLTLTVGGRYSWDKKGDHNGYEYGDWTPSDAWYNGLYEPTSVRAHQSSDLTQNMGRNAPLGSAANPLVYITDSDKNWNVGTYRLGLEYNPSPNHMFYGSIATGYKMGGMYEAADFCNNGCVKILEYGPEHVTNYETGYKGKLFHNKLQLSATLFLSDYHDMQNTGDKVIGINTNPNSPAEGRAVTAWTTDNLPLARIEGLELEFDSKPWDNGELGGYVSWLHTEVIRGTLIDEYACAGRVIFGQTQCGAPDEQISLKGNQLPFAPEYSLTVHYQHTLHLGNGYTVQPYVLMHWQSKMWLDVQNYDGAHLAQLQDAYTKFDGNIRITPSNDTFYVEIYGENLTNIATKNFQSAGLGELLASYDAPRTLGVRLGFDF</sequence>
<evidence type="ECO:0000313" key="16">
    <source>
        <dbReference type="Proteomes" id="UP000017837"/>
    </source>
</evidence>
<organism evidence="15 16">
    <name type="scientific">Asticcacaulis benevestitus DSM 16100 = ATCC BAA-896</name>
    <dbReference type="NCBI Taxonomy" id="1121022"/>
    <lineage>
        <taxon>Bacteria</taxon>
        <taxon>Pseudomonadati</taxon>
        <taxon>Pseudomonadota</taxon>
        <taxon>Alphaproteobacteria</taxon>
        <taxon>Caulobacterales</taxon>
        <taxon>Caulobacteraceae</taxon>
        <taxon>Asticcacaulis</taxon>
    </lineage>
</organism>
<dbReference type="PROSITE" id="PS52016">
    <property type="entry name" value="TONB_DEPENDENT_REC_3"/>
    <property type="match status" value="1"/>
</dbReference>
<keyword evidence="5 11" id="KW-0812">Transmembrane</keyword>
<protein>
    <recommendedName>
        <fullName evidence="17">TonB-denpendent receptor</fullName>
    </recommendedName>
</protein>
<keyword evidence="16" id="KW-1185">Reference proteome</keyword>
<dbReference type="Pfam" id="PF07715">
    <property type="entry name" value="Plug"/>
    <property type="match status" value="1"/>
</dbReference>
<keyword evidence="6" id="KW-0408">Iron</keyword>
<evidence type="ECO:0000313" key="15">
    <source>
        <dbReference type="EMBL" id="ESQ88096.1"/>
    </source>
</evidence>
<comment type="caution">
    <text evidence="15">The sequence shown here is derived from an EMBL/GenBank/DDBJ whole genome shotgun (WGS) entry which is preliminary data.</text>
</comment>
<keyword evidence="3 11" id="KW-1134">Transmembrane beta strand</keyword>
<keyword evidence="10 11" id="KW-0998">Cell outer membrane</keyword>
<dbReference type="STRING" id="1121022.GCA_000376105_03600"/>
<evidence type="ECO:0008006" key="17">
    <source>
        <dbReference type="Google" id="ProtNLM"/>
    </source>
</evidence>
<evidence type="ECO:0000256" key="4">
    <source>
        <dbReference type="ARBA" id="ARBA00022496"/>
    </source>
</evidence>
<keyword evidence="9 11" id="KW-0472">Membrane</keyword>
<evidence type="ECO:0000256" key="1">
    <source>
        <dbReference type="ARBA" id="ARBA00004571"/>
    </source>
</evidence>
<proteinExistence type="inferred from homology"/>
<dbReference type="Gene3D" id="2.40.170.20">
    <property type="entry name" value="TonB-dependent receptor, beta-barrel domain"/>
    <property type="match status" value="1"/>
</dbReference>
<dbReference type="PANTHER" id="PTHR32552:SF81">
    <property type="entry name" value="TONB-DEPENDENT OUTER MEMBRANE RECEPTOR"/>
    <property type="match status" value="1"/>
</dbReference>
<keyword evidence="2 11" id="KW-0813">Transport</keyword>
<evidence type="ECO:0000256" key="11">
    <source>
        <dbReference type="PROSITE-ProRule" id="PRU01360"/>
    </source>
</evidence>
<dbReference type="eggNOG" id="COG4773">
    <property type="taxonomic scope" value="Bacteria"/>
</dbReference>
<dbReference type="AlphaFoldDB" id="V4PIV3"/>
<feature type="domain" description="TonB-dependent receptor plug" evidence="14">
    <location>
        <begin position="12"/>
        <end position="119"/>
    </location>
</feature>
<dbReference type="Pfam" id="PF00593">
    <property type="entry name" value="TonB_dep_Rec_b-barrel"/>
    <property type="match status" value="1"/>
</dbReference>
<comment type="similarity">
    <text evidence="11 12">Belongs to the TonB-dependent receptor family.</text>
</comment>
<evidence type="ECO:0000256" key="7">
    <source>
        <dbReference type="ARBA" id="ARBA00023065"/>
    </source>
</evidence>
<dbReference type="GO" id="GO:0009279">
    <property type="term" value="C:cell outer membrane"/>
    <property type="evidence" value="ECO:0007669"/>
    <property type="project" value="UniProtKB-SubCell"/>
</dbReference>
<dbReference type="PATRIC" id="fig|1121022.4.peg.3323"/>
<gene>
    <name evidence="15" type="ORF">ABENE_16335</name>
</gene>
<evidence type="ECO:0000256" key="5">
    <source>
        <dbReference type="ARBA" id="ARBA00022692"/>
    </source>
</evidence>
<reference evidence="15 16" key="1">
    <citation type="journal article" date="2014" name="Nature">
        <title>Sequential evolution of bacterial morphology by co-option of a developmental regulator.</title>
        <authorList>
            <person name="Jiang C."/>
            <person name="Brown P.J."/>
            <person name="Ducret A."/>
            <person name="Brun Y.V."/>
        </authorList>
    </citation>
    <scope>NUCLEOTIDE SEQUENCE [LARGE SCALE GENOMIC DNA]</scope>
    <source>
        <strain evidence="15 16">DSM 16100</strain>
    </source>
</reference>
<evidence type="ECO:0000256" key="6">
    <source>
        <dbReference type="ARBA" id="ARBA00023004"/>
    </source>
</evidence>
<dbReference type="Proteomes" id="UP000017837">
    <property type="component" value="Unassembled WGS sequence"/>
</dbReference>
<dbReference type="InterPro" id="IPR012910">
    <property type="entry name" value="Plug_dom"/>
</dbReference>
<keyword evidence="8 12" id="KW-0798">TonB box</keyword>
<dbReference type="PANTHER" id="PTHR32552">
    <property type="entry name" value="FERRICHROME IRON RECEPTOR-RELATED"/>
    <property type="match status" value="1"/>
</dbReference>
<dbReference type="GO" id="GO:0006826">
    <property type="term" value="P:iron ion transport"/>
    <property type="evidence" value="ECO:0007669"/>
    <property type="project" value="UniProtKB-KW"/>
</dbReference>
<dbReference type="SUPFAM" id="SSF56935">
    <property type="entry name" value="Porins"/>
    <property type="match status" value="1"/>
</dbReference>
<dbReference type="InterPro" id="IPR000531">
    <property type="entry name" value="Beta-barrel_TonB"/>
</dbReference>
<dbReference type="EMBL" id="AWGB01000039">
    <property type="protein sequence ID" value="ESQ88096.1"/>
    <property type="molecule type" value="Genomic_DNA"/>
</dbReference>
<accession>V4PIV3</accession>
<evidence type="ECO:0000259" key="13">
    <source>
        <dbReference type="Pfam" id="PF00593"/>
    </source>
</evidence>
<evidence type="ECO:0000259" key="14">
    <source>
        <dbReference type="Pfam" id="PF07715"/>
    </source>
</evidence>
<name>V4PIV3_9CAUL</name>
<dbReference type="InterPro" id="IPR039426">
    <property type="entry name" value="TonB-dep_rcpt-like"/>
</dbReference>